<evidence type="ECO:0000256" key="2">
    <source>
        <dbReference type="ARBA" id="ARBA00023125"/>
    </source>
</evidence>
<dbReference type="CDD" id="cd07377">
    <property type="entry name" value="WHTH_GntR"/>
    <property type="match status" value="1"/>
</dbReference>
<accession>A0A918XS97</accession>
<keyword evidence="6" id="KW-1185">Reference proteome</keyword>
<dbReference type="Gene3D" id="1.10.10.10">
    <property type="entry name" value="Winged helix-like DNA-binding domain superfamily/Winged helix DNA-binding domain"/>
    <property type="match status" value="1"/>
</dbReference>
<dbReference type="SUPFAM" id="SSF48008">
    <property type="entry name" value="GntR ligand-binding domain-like"/>
    <property type="match status" value="1"/>
</dbReference>
<keyword evidence="2" id="KW-0238">DNA-binding</keyword>
<name>A0A918XS97_9PROT</name>
<protein>
    <submittedName>
        <fullName evidence="5">GntR family transcriptional regulator</fullName>
    </submittedName>
</protein>
<dbReference type="InterPro" id="IPR000524">
    <property type="entry name" value="Tscrpt_reg_HTH_GntR"/>
</dbReference>
<dbReference type="InterPro" id="IPR008920">
    <property type="entry name" value="TF_FadR/GntR_C"/>
</dbReference>
<evidence type="ECO:0000313" key="6">
    <source>
        <dbReference type="Proteomes" id="UP000630353"/>
    </source>
</evidence>
<organism evidence="5 6">
    <name type="scientific">Thalassobaculum fulvum</name>
    <dbReference type="NCBI Taxonomy" id="1633335"/>
    <lineage>
        <taxon>Bacteria</taxon>
        <taxon>Pseudomonadati</taxon>
        <taxon>Pseudomonadota</taxon>
        <taxon>Alphaproteobacteria</taxon>
        <taxon>Rhodospirillales</taxon>
        <taxon>Thalassobaculaceae</taxon>
        <taxon>Thalassobaculum</taxon>
    </lineage>
</organism>
<reference evidence="5" key="2">
    <citation type="submission" date="2020-09" db="EMBL/GenBank/DDBJ databases">
        <authorList>
            <person name="Sun Q."/>
            <person name="Kim S."/>
        </authorList>
    </citation>
    <scope>NUCLEOTIDE SEQUENCE</scope>
    <source>
        <strain evidence="5">KCTC 42651</strain>
    </source>
</reference>
<dbReference type="AlphaFoldDB" id="A0A918XS97"/>
<dbReference type="InterPro" id="IPR036388">
    <property type="entry name" value="WH-like_DNA-bd_sf"/>
</dbReference>
<dbReference type="GO" id="GO:0003677">
    <property type="term" value="F:DNA binding"/>
    <property type="evidence" value="ECO:0007669"/>
    <property type="project" value="UniProtKB-KW"/>
</dbReference>
<keyword evidence="1" id="KW-0805">Transcription regulation</keyword>
<dbReference type="PROSITE" id="PS50949">
    <property type="entry name" value="HTH_GNTR"/>
    <property type="match status" value="1"/>
</dbReference>
<gene>
    <name evidence="5" type="ORF">GCM10017083_26810</name>
</gene>
<evidence type="ECO:0000256" key="3">
    <source>
        <dbReference type="ARBA" id="ARBA00023163"/>
    </source>
</evidence>
<evidence type="ECO:0000313" key="5">
    <source>
        <dbReference type="EMBL" id="GHD51884.1"/>
    </source>
</evidence>
<dbReference type="RefSeq" id="WP_189990339.1">
    <property type="nucleotide sequence ID" value="NZ_BMZS01000005.1"/>
</dbReference>
<dbReference type="PANTHER" id="PTHR43537:SF6">
    <property type="entry name" value="HTH-TYPE TRANSCRIPTIONAL REPRESSOR RSPR"/>
    <property type="match status" value="1"/>
</dbReference>
<dbReference type="GO" id="GO:0003700">
    <property type="term" value="F:DNA-binding transcription factor activity"/>
    <property type="evidence" value="ECO:0007669"/>
    <property type="project" value="InterPro"/>
</dbReference>
<evidence type="ECO:0000256" key="1">
    <source>
        <dbReference type="ARBA" id="ARBA00023015"/>
    </source>
</evidence>
<reference evidence="5" key="1">
    <citation type="journal article" date="2014" name="Int. J. Syst. Evol. Microbiol.">
        <title>Complete genome sequence of Corynebacterium casei LMG S-19264T (=DSM 44701T), isolated from a smear-ripened cheese.</title>
        <authorList>
            <consortium name="US DOE Joint Genome Institute (JGI-PGF)"/>
            <person name="Walter F."/>
            <person name="Albersmeier A."/>
            <person name="Kalinowski J."/>
            <person name="Ruckert C."/>
        </authorList>
    </citation>
    <scope>NUCLEOTIDE SEQUENCE</scope>
    <source>
        <strain evidence="5">KCTC 42651</strain>
    </source>
</reference>
<sequence>MLNPISQDGPESVASRVFKELRSAIVEMAFRPGQALSEKDVADRFGVSRQPVREAFIKLSEAGLLSIRPQRGTYVVKISARQVYDVRFVREAVEVAVVRKAALELPGSAVRALRETVNAQRKVASDERPDRFFPLDEAFHRGLALGVGCEYAWHVVEDMKAQMDRVRYLSLPEATPLSRLIDQHEAIVDAIAAHDPAGAEAAMRTHLSEILTSLPTLAERFPDLFEPEPSDLAESAA</sequence>
<feature type="domain" description="HTH gntR-type" evidence="4">
    <location>
        <begin position="11"/>
        <end position="78"/>
    </location>
</feature>
<proteinExistence type="predicted"/>
<dbReference type="InterPro" id="IPR036390">
    <property type="entry name" value="WH_DNA-bd_sf"/>
</dbReference>
<evidence type="ECO:0000259" key="4">
    <source>
        <dbReference type="PROSITE" id="PS50949"/>
    </source>
</evidence>
<dbReference type="PRINTS" id="PR00035">
    <property type="entry name" value="HTHGNTR"/>
</dbReference>
<dbReference type="InterPro" id="IPR011711">
    <property type="entry name" value="GntR_C"/>
</dbReference>
<dbReference type="Pfam" id="PF00392">
    <property type="entry name" value="GntR"/>
    <property type="match status" value="1"/>
</dbReference>
<dbReference type="SUPFAM" id="SSF46785">
    <property type="entry name" value="Winged helix' DNA-binding domain"/>
    <property type="match status" value="1"/>
</dbReference>
<dbReference type="Pfam" id="PF07729">
    <property type="entry name" value="FCD"/>
    <property type="match status" value="1"/>
</dbReference>
<dbReference type="SMART" id="SM00345">
    <property type="entry name" value="HTH_GNTR"/>
    <property type="match status" value="1"/>
</dbReference>
<dbReference type="Proteomes" id="UP000630353">
    <property type="component" value="Unassembled WGS sequence"/>
</dbReference>
<dbReference type="Gene3D" id="1.20.120.530">
    <property type="entry name" value="GntR ligand-binding domain-like"/>
    <property type="match status" value="1"/>
</dbReference>
<keyword evidence="3" id="KW-0804">Transcription</keyword>
<dbReference type="EMBL" id="BMZS01000005">
    <property type="protein sequence ID" value="GHD51884.1"/>
    <property type="molecule type" value="Genomic_DNA"/>
</dbReference>
<dbReference type="SMART" id="SM00895">
    <property type="entry name" value="FCD"/>
    <property type="match status" value="1"/>
</dbReference>
<dbReference type="PANTHER" id="PTHR43537">
    <property type="entry name" value="TRANSCRIPTIONAL REGULATOR, GNTR FAMILY"/>
    <property type="match status" value="1"/>
</dbReference>
<comment type="caution">
    <text evidence="5">The sequence shown here is derived from an EMBL/GenBank/DDBJ whole genome shotgun (WGS) entry which is preliminary data.</text>
</comment>